<dbReference type="EMBL" id="BSFH01000005">
    <property type="protein sequence ID" value="GLK62545.1"/>
    <property type="molecule type" value="Genomic_DNA"/>
</dbReference>
<protein>
    <recommendedName>
        <fullName evidence="4">DUF4260 family protein</fullName>
    </recommendedName>
</protein>
<evidence type="ECO:0000256" key="1">
    <source>
        <dbReference type="SAM" id="Phobius"/>
    </source>
</evidence>
<keyword evidence="1" id="KW-0472">Membrane</keyword>
<accession>A0AAD3NU57</accession>
<keyword evidence="1" id="KW-0812">Transmembrane</keyword>
<dbReference type="RefSeq" id="WP_010392959.1">
    <property type="nucleotide sequence ID" value="NZ_BSFH01000005.1"/>
</dbReference>
<keyword evidence="3" id="KW-1185">Reference proteome</keyword>
<dbReference type="Pfam" id="PF14079">
    <property type="entry name" value="DUF4260"/>
    <property type="match status" value="1"/>
</dbReference>
<dbReference type="Proteomes" id="UP001143349">
    <property type="component" value="Unassembled WGS sequence"/>
</dbReference>
<gene>
    <name evidence="2" type="ORF">GCM10017635_00130</name>
</gene>
<evidence type="ECO:0000313" key="3">
    <source>
        <dbReference type="Proteomes" id="UP001143349"/>
    </source>
</evidence>
<comment type="caution">
    <text evidence="2">The sequence shown here is derived from an EMBL/GenBank/DDBJ whole genome shotgun (WGS) entry which is preliminary data.</text>
</comment>
<evidence type="ECO:0008006" key="4">
    <source>
        <dbReference type="Google" id="ProtNLM"/>
    </source>
</evidence>
<organism evidence="2 3">
    <name type="scientific">Paracoccus kondratievae</name>
    <dbReference type="NCBI Taxonomy" id="135740"/>
    <lineage>
        <taxon>Bacteria</taxon>
        <taxon>Pseudomonadati</taxon>
        <taxon>Pseudomonadota</taxon>
        <taxon>Alphaproteobacteria</taxon>
        <taxon>Rhodobacterales</taxon>
        <taxon>Paracoccaceae</taxon>
        <taxon>Paracoccus</taxon>
    </lineage>
</organism>
<evidence type="ECO:0000313" key="2">
    <source>
        <dbReference type="EMBL" id="GLK62545.1"/>
    </source>
</evidence>
<proteinExistence type="predicted"/>
<reference evidence="2" key="1">
    <citation type="journal article" date="2014" name="Int. J. Syst. Evol. Microbiol.">
        <title>Complete genome sequence of Corynebacterium casei LMG S-19264T (=DSM 44701T), isolated from a smear-ripened cheese.</title>
        <authorList>
            <consortium name="US DOE Joint Genome Institute (JGI-PGF)"/>
            <person name="Walter F."/>
            <person name="Albersmeier A."/>
            <person name="Kalinowski J."/>
            <person name="Ruckert C."/>
        </authorList>
    </citation>
    <scope>NUCLEOTIDE SEQUENCE</scope>
    <source>
        <strain evidence="2">VKM B-2222</strain>
    </source>
</reference>
<feature type="transmembrane region" description="Helical" evidence="1">
    <location>
        <begin position="64"/>
        <end position="92"/>
    </location>
</feature>
<sequence length="123" mass="12849">MSAILWQRVEGAGLALAGLLIAAQAAPGWGWLIWLAVLFAPDLSMVGYLAGPRAGAVLYNLGHLYALAFLMMVLGVALGSTGLIAGGGLWLAHIGLDRALGYGLKEPLGFRNTHLGQIGRKVE</sequence>
<dbReference type="InterPro" id="IPR025356">
    <property type="entry name" value="DUF4260"/>
</dbReference>
<keyword evidence="1" id="KW-1133">Transmembrane helix</keyword>
<name>A0AAD3NU57_9RHOB</name>
<reference evidence="2" key="2">
    <citation type="submission" date="2023-01" db="EMBL/GenBank/DDBJ databases">
        <authorList>
            <person name="Sun Q."/>
            <person name="Evtushenko L."/>
        </authorList>
    </citation>
    <scope>NUCLEOTIDE SEQUENCE</scope>
    <source>
        <strain evidence="2">VKM B-2222</strain>
    </source>
</reference>
<dbReference type="AlphaFoldDB" id="A0AAD3NU57"/>